<keyword evidence="1" id="KW-0472">Membrane</keyword>
<feature type="transmembrane region" description="Helical" evidence="1">
    <location>
        <begin position="65"/>
        <end position="83"/>
    </location>
</feature>
<comment type="caution">
    <text evidence="2">The sequence shown here is derived from an EMBL/GenBank/DDBJ whole genome shotgun (WGS) entry which is preliminary data.</text>
</comment>
<sequence length="88" mass="9466">MSPVARPGALLTGLPRTVLALHRSALLVWAASGSAWTVRSGRDAHGYYAVYHPQSHFWPLQLTETGIVLAVTVLATAAAFTVLRRRTG</sequence>
<dbReference type="OrthoDB" id="3579673at2"/>
<gene>
    <name evidence="2" type="ORF">H1R13_12085</name>
</gene>
<evidence type="ECO:0000313" key="2">
    <source>
        <dbReference type="EMBL" id="MBC2865717.1"/>
    </source>
</evidence>
<keyword evidence="1" id="KW-0812">Transmembrane</keyword>
<keyword evidence="1" id="KW-1133">Transmembrane helix</keyword>
<dbReference type="Proteomes" id="UP000517694">
    <property type="component" value="Unassembled WGS sequence"/>
</dbReference>
<evidence type="ECO:0008006" key="4">
    <source>
        <dbReference type="Google" id="ProtNLM"/>
    </source>
</evidence>
<proteinExistence type="predicted"/>
<dbReference type="EMBL" id="JACMHY010000004">
    <property type="protein sequence ID" value="MBC2865717.1"/>
    <property type="molecule type" value="Genomic_DNA"/>
</dbReference>
<evidence type="ECO:0000256" key="1">
    <source>
        <dbReference type="SAM" id="Phobius"/>
    </source>
</evidence>
<name>A0A7X1LQM0_9ACTN</name>
<organism evidence="2 3">
    <name type="scientific">Streptomyces mexicanus</name>
    <dbReference type="NCBI Taxonomy" id="178566"/>
    <lineage>
        <taxon>Bacteria</taxon>
        <taxon>Bacillati</taxon>
        <taxon>Actinomycetota</taxon>
        <taxon>Actinomycetes</taxon>
        <taxon>Kitasatosporales</taxon>
        <taxon>Streptomycetaceae</taxon>
        <taxon>Streptomyces</taxon>
    </lineage>
</organism>
<protein>
    <recommendedName>
        <fullName evidence="4">Integral membrane protein</fullName>
    </recommendedName>
</protein>
<accession>A0A7X1LQM0</accession>
<keyword evidence="3" id="KW-1185">Reference proteome</keyword>
<dbReference type="AlphaFoldDB" id="A0A7X1LQM0"/>
<reference evidence="2 3" key="1">
    <citation type="submission" date="2020-08" db="EMBL/GenBank/DDBJ databases">
        <title>Whole-Genome Sequence of French Clinical Streptomyces mexicanus Strain Q0842.</title>
        <authorList>
            <person name="Boxberger M."/>
            <person name="La Scola B."/>
        </authorList>
    </citation>
    <scope>NUCLEOTIDE SEQUENCE [LARGE SCALE GENOMIC DNA]</scope>
    <source>
        <strain evidence="2 3">Marseille-Q0842</strain>
    </source>
</reference>
<dbReference type="RefSeq" id="WP_159667167.1">
    <property type="nucleotide sequence ID" value="NZ_JACMHY010000004.1"/>
</dbReference>
<evidence type="ECO:0000313" key="3">
    <source>
        <dbReference type="Proteomes" id="UP000517694"/>
    </source>
</evidence>